<keyword evidence="3" id="KW-1185">Reference proteome</keyword>
<dbReference type="AlphaFoldDB" id="A0A157KX83"/>
<dbReference type="InterPro" id="IPR003593">
    <property type="entry name" value="AAA+_ATPase"/>
</dbReference>
<dbReference type="Proteomes" id="UP000076825">
    <property type="component" value="Chromosome 1"/>
</dbReference>
<feature type="domain" description="AAA+ ATPase" evidence="1">
    <location>
        <begin position="116"/>
        <end position="248"/>
    </location>
</feature>
<dbReference type="KEGG" id="btrm:SAMEA390648700312"/>
<dbReference type="RefSeq" id="WP_082832912.1">
    <property type="nucleotide sequence ID" value="NZ_CP016340.1"/>
</dbReference>
<dbReference type="OrthoDB" id="9773429at2"/>
<accession>A0A157KX83</accession>
<keyword evidence="2" id="KW-0067">ATP-binding</keyword>
<dbReference type="GeneID" id="56588273"/>
<dbReference type="EMBL" id="LT546645">
    <property type="protein sequence ID" value="SAI66545.1"/>
    <property type="molecule type" value="Genomic_DNA"/>
</dbReference>
<dbReference type="Gene3D" id="3.40.50.300">
    <property type="entry name" value="P-loop containing nucleotide triphosphate hydrolases"/>
    <property type="match status" value="1"/>
</dbReference>
<dbReference type="SMART" id="SM00382">
    <property type="entry name" value="AAA"/>
    <property type="match status" value="1"/>
</dbReference>
<dbReference type="GO" id="GO:0005524">
    <property type="term" value="F:ATP binding"/>
    <property type="evidence" value="ECO:0007669"/>
    <property type="project" value="UniProtKB-KW"/>
</dbReference>
<protein>
    <submittedName>
        <fullName evidence="2">Insertion sequence IS5376 ATP-binding protein</fullName>
    </submittedName>
</protein>
<evidence type="ECO:0000259" key="1">
    <source>
        <dbReference type="SMART" id="SM00382"/>
    </source>
</evidence>
<dbReference type="CDD" id="cd00009">
    <property type="entry name" value="AAA"/>
    <property type="match status" value="1"/>
</dbReference>
<name>A0A157KX83_9BORD</name>
<dbReference type="PANTHER" id="PTHR30050:SF4">
    <property type="entry name" value="ATP-BINDING PROTEIN RV3427C IN INSERTION SEQUENCE-RELATED"/>
    <property type="match status" value="1"/>
</dbReference>
<evidence type="ECO:0000313" key="2">
    <source>
        <dbReference type="EMBL" id="SAI66545.1"/>
    </source>
</evidence>
<dbReference type="PATRIC" id="fig|123899.6.peg.294"/>
<dbReference type="Pfam" id="PF01695">
    <property type="entry name" value="IstB_IS21"/>
    <property type="match status" value="1"/>
</dbReference>
<dbReference type="InterPro" id="IPR002611">
    <property type="entry name" value="IstB_ATP-bd"/>
</dbReference>
<gene>
    <name evidence="2" type="primary">istB</name>
    <name evidence="2" type="ORF">SAMEA3906487_00312</name>
</gene>
<dbReference type="PANTHER" id="PTHR30050">
    <property type="entry name" value="CHROMOSOMAL REPLICATION INITIATOR PROTEIN DNAA"/>
    <property type="match status" value="1"/>
</dbReference>
<keyword evidence="2" id="KW-0547">Nucleotide-binding</keyword>
<evidence type="ECO:0000313" key="3">
    <source>
        <dbReference type="Proteomes" id="UP000076825"/>
    </source>
</evidence>
<sequence>MEISTAKTTAAVLTTMAGFNFETEARHCPEHGEFMAMKTPVGWSDCTVCNAKRQQAERFRVEAEATRATLMRQADVPVRYHGKTLDTYHAASGGGQGIALGVAVDYADSFAEARASGRGLIFCGKPGTGKTHLAIGIIHRVLAAGYSARFAVVLDAMQAVKSTYRKDAAMTEAAVIEKLTAPDLLVLDEIGNQYGTDSERIILSSVINTRYNAMKPTILLSNLAKEQLVQELGERVMDRMREGGGRMVIFDWASHRGVKV</sequence>
<dbReference type="InterPro" id="IPR027417">
    <property type="entry name" value="P-loop_NTPase"/>
</dbReference>
<dbReference type="SUPFAM" id="SSF52540">
    <property type="entry name" value="P-loop containing nucleoside triphosphate hydrolases"/>
    <property type="match status" value="1"/>
</dbReference>
<proteinExistence type="predicted"/>
<dbReference type="GO" id="GO:0006260">
    <property type="term" value="P:DNA replication"/>
    <property type="evidence" value="ECO:0007669"/>
    <property type="project" value="TreeGrafter"/>
</dbReference>
<reference evidence="2 3" key="1">
    <citation type="submission" date="2016-04" db="EMBL/GenBank/DDBJ databases">
        <authorList>
            <consortium name="Pathogen Informatics"/>
        </authorList>
    </citation>
    <scope>NUCLEOTIDE SEQUENCE [LARGE SCALE GENOMIC DNA]</scope>
    <source>
        <strain evidence="2 3">H044680328</strain>
    </source>
</reference>
<dbReference type="STRING" id="123899.SAMEA3906487_00312"/>
<organism evidence="2 3">
    <name type="scientific">Bordetella trematum</name>
    <dbReference type="NCBI Taxonomy" id="123899"/>
    <lineage>
        <taxon>Bacteria</taxon>
        <taxon>Pseudomonadati</taxon>
        <taxon>Pseudomonadota</taxon>
        <taxon>Betaproteobacteria</taxon>
        <taxon>Burkholderiales</taxon>
        <taxon>Alcaligenaceae</taxon>
        <taxon>Bordetella</taxon>
    </lineage>
</organism>